<name>A0A6P9A005_THRPL</name>
<keyword evidence="2" id="KW-1185">Reference proteome</keyword>
<accession>A0A6P9A005</accession>
<protein>
    <submittedName>
        <fullName evidence="3">Uncharacterized protein LOC117651045</fullName>
    </submittedName>
</protein>
<organism evidence="3">
    <name type="scientific">Thrips palmi</name>
    <name type="common">Melon thrips</name>
    <dbReference type="NCBI Taxonomy" id="161013"/>
    <lineage>
        <taxon>Eukaryota</taxon>
        <taxon>Metazoa</taxon>
        <taxon>Ecdysozoa</taxon>
        <taxon>Arthropoda</taxon>
        <taxon>Hexapoda</taxon>
        <taxon>Insecta</taxon>
        <taxon>Pterygota</taxon>
        <taxon>Neoptera</taxon>
        <taxon>Paraneoptera</taxon>
        <taxon>Thysanoptera</taxon>
        <taxon>Terebrantia</taxon>
        <taxon>Thripoidea</taxon>
        <taxon>Thripidae</taxon>
        <taxon>Thrips</taxon>
    </lineage>
</organism>
<dbReference type="GeneID" id="117651045"/>
<dbReference type="AlphaFoldDB" id="A0A6P9A005"/>
<dbReference type="Proteomes" id="UP000515158">
    <property type="component" value="Unplaced"/>
</dbReference>
<dbReference type="KEGG" id="tpal:117651045"/>
<reference evidence="3" key="1">
    <citation type="submission" date="2025-08" db="UniProtKB">
        <authorList>
            <consortium name="RefSeq"/>
        </authorList>
    </citation>
    <scope>IDENTIFICATION</scope>
    <source>
        <tissue evidence="3">Total insect</tissue>
    </source>
</reference>
<sequence>MSEPRSPASPEMAASSQVPDDTLLQPSQTAMMEAMEERRVFGPKPDFADLKRATRRLLATRQGPPKWVLEKAYPLNPSQSKRIVIGLCLERRLHICVAIENASGLGIKLRSGDLEHLLDRSWVDTVLQHLSEPTAYGKSMKSDGFEFKCTLLRNSEPGLRISALDEEKECYVILGAVTCKRLFELKHALKRKLNMLQSVSMRPISGFCVV</sequence>
<dbReference type="RefSeq" id="XP_034250654.1">
    <property type="nucleotide sequence ID" value="XM_034394763.1"/>
</dbReference>
<dbReference type="InParanoid" id="A0A6P9A005"/>
<gene>
    <name evidence="3" type="primary">LOC117651045</name>
</gene>
<proteinExistence type="predicted"/>
<feature type="region of interest" description="Disordered" evidence="1">
    <location>
        <begin position="1"/>
        <end position="22"/>
    </location>
</feature>
<dbReference type="OrthoDB" id="8240145at2759"/>
<evidence type="ECO:0000313" key="3">
    <source>
        <dbReference type="RefSeq" id="XP_034250654.1"/>
    </source>
</evidence>
<evidence type="ECO:0000313" key="2">
    <source>
        <dbReference type="Proteomes" id="UP000515158"/>
    </source>
</evidence>
<evidence type="ECO:0000256" key="1">
    <source>
        <dbReference type="SAM" id="MobiDB-lite"/>
    </source>
</evidence>